<name>A0A9D1GWV8_9ACTN</name>
<dbReference type="GO" id="GO:0016787">
    <property type="term" value="F:hydrolase activity"/>
    <property type="evidence" value="ECO:0007669"/>
    <property type="project" value="UniProtKB-ARBA"/>
</dbReference>
<organism evidence="1 2">
    <name type="scientific">Candidatus Avipropionibacterium avicola</name>
    <dbReference type="NCBI Taxonomy" id="2840701"/>
    <lineage>
        <taxon>Bacteria</taxon>
        <taxon>Bacillati</taxon>
        <taxon>Actinomycetota</taxon>
        <taxon>Actinomycetes</taxon>
        <taxon>Propionibacteriales</taxon>
        <taxon>Propionibacteriaceae</taxon>
        <taxon>Propionibacteriaceae incertae sedis</taxon>
        <taxon>Candidatus Avipropionibacterium</taxon>
    </lineage>
</organism>
<dbReference type="Proteomes" id="UP000886842">
    <property type="component" value="Unassembled WGS sequence"/>
</dbReference>
<feature type="non-terminal residue" evidence="1">
    <location>
        <position position="277"/>
    </location>
</feature>
<accession>A0A9D1GWV8</accession>
<dbReference type="PANTHER" id="PTHR10151:SF120">
    <property type="entry name" value="BIS(5'-ADENOSYL)-TRIPHOSPHATASE"/>
    <property type="match status" value="1"/>
</dbReference>
<comment type="caution">
    <text evidence="1">The sequence shown here is derived from an EMBL/GenBank/DDBJ whole genome shotgun (WGS) entry which is preliminary data.</text>
</comment>
<gene>
    <name evidence="1" type="ORF">IAA98_06760</name>
</gene>
<dbReference type="SUPFAM" id="SSF53649">
    <property type="entry name" value="Alkaline phosphatase-like"/>
    <property type="match status" value="1"/>
</dbReference>
<sequence length="277" mass="30863">MSEKLLVVSVDAMQFDDIVLARELPGFSSILESASFAEVEGVYPSLTYPNHAAQITGCRPALSGVHNNTLFDPATKPSVWFWDSRMLRVPTIFAAAKQAGLSTAAVQWPVTANEPDVDWLVPEIASPQLFASLTDQYRQTTNEQSFERYVVPHLDLIHPPSTKGRYLDFVDHVSARILAEQRPDVMFVHLTALDFARHLHGVNGPHVAETLARVDAALVSYLEVLDHTGDRDRTNIAIISDHGQIDVEQHTNLNALFVERGFIRTDDEGALIDYDIY</sequence>
<dbReference type="EMBL" id="DVLP01000207">
    <property type="protein sequence ID" value="HIT75266.1"/>
    <property type="molecule type" value="Genomic_DNA"/>
</dbReference>
<dbReference type="InterPro" id="IPR002591">
    <property type="entry name" value="Phosphodiest/P_Trfase"/>
</dbReference>
<dbReference type="InterPro" id="IPR017850">
    <property type="entry name" value="Alkaline_phosphatase_core_sf"/>
</dbReference>
<protein>
    <submittedName>
        <fullName evidence="1">Alkaline phosphatase family protein</fullName>
    </submittedName>
</protein>
<evidence type="ECO:0000313" key="2">
    <source>
        <dbReference type="Proteomes" id="UP000886842"/>
    </source>
</evidence>
<reference evidence="1" key="2">
    <citation type="journal article" date="2021" name="PeerJ">
        <title>Extensive microbial diversity within the chicken gut microbiome revealed by metagenomics and culture.</title>
        <authorList>
            <person name="Gilroy R."/>
            <person name="Ravi A."/>
            <person name="Getino M."/>
            <person name="Pursley I."/>
            <person name="Horton D.L."/>
            <person name="Alikhan N.F."/>
            <person name="Baker D."/>
            <person name="Gharbi K."/>
            <person name="Hall N."/>
            <person name="Watson M."/>
            <person name="Adriaenssens E.M."/>
            <person name="Foster-Nyarko E."/>
            <person name="Jarju S."/>
            <person name="Secka A."/>
            <person name="Antonio M."/>
            <person name="Oren A."/>
            <person name="Chaudhuri R.R."/>
            <person name="La Ragione R."/>
            <person name="Hildebrand F."/>
            <person name="Pallen M.J."/>
        </authorList>
    </citation>
    <scope>NUCLEOTIDE SEQUENCE</scope>
    <source>
        <strain evidence="1">ChiGjej1B1-24693</strain>
    </source>
</reference>
<dbReference type="Pfam" id="PF01663">
    <property type="entry name" value="Phosphodiest"/>
    <property type="match status" value="1"/>
</dbReference>
<evidence type="ECO:0000313" key="1">
    <source>
        <dbReference type="EMBL" id="HIT75266.1"/>
    </source>
</evidence>
<dbReference type="AlphaFoldDB" id="A0A9D1GWV8"/>
<reference evidence="1" key="1">
    <citation type="submission" date="2020-10" db="EMBL/GenBank/DDBJ databases">
        <authorList>
            <person name="Gilroy R."/>
        </authorList>
    </citation>
    <scope>NUCLEOTIDE SEQUENCE</scope>
    <source>
        <strain evidence="1">ChiGjej1B1-24693</strain>
    </source>
</reference>
<proteinExistence type="predicted"/>
<dbReference type="PANTHER" id="PTHR10151">
    <property type="entry name" value="ECTONUCLEOTIDE PYROPHOSPHATASE/PHOSPHODIESTERASE"/>
    <property type="match status" value="1"/>
</dbReference>
<dbReference type="CDD" id="cd16018">
    <property type="entry name" value="Enpp"/>
    <property type="match status" value="1"/>
</dbReference>
<dbReference type="Gene3D" id="3.40.720.10">
    <property type="entry name" value="Alkaline Phosphatase, subunit A"/>
    <property type="match status" value="1"/>
</dbReference>